<feature type="domain" description="PPPDE" evidence="18">
    <location>
        <begin position="1"/>
        <end position="144"/>
    </location>
</feature>
<feature type="region of interest" description="Disordered" evidence="17">
    <location>
        <begin position="157"/>
        <end position="203"/>
    </location>
</feature>
<comment type="similarity">
    <text evidence="3">Belongs to the DeSI family.</text>
</comment>
<dbReference type="GeneTree" id="ENSGT00730000111005"/>
<evidence type="ECO:0000256" key="13">
    <source>
        <dbReference type="ARBA" id="ARBA00042117"/>
    </source>
</evidence>
<evidence type="ECO:0000256" key="11">
    <source>
        <dbReference type="ARBA" id="ARBA00041758"/>
    </source>
</evidence>
<organism evidence="19 20">
    <name type="scientific">Sander lucioperca</name>
    <name type="common">Pike-perch</name>
    <name type="synonym">Perca lucioperca</name>
    <dbReference type="NCBI Taxonomy" id="283035"/>
    <lineage>
        <taxon>Eukaryota</taxon>
        <taxon>Metazoa</taxon>
        <taxon>Chordata</taxon>
        <taxon>Craniata</taxon>
        <taxon>Vertebrata</taxon>
        <taxon>Euteleostomi</taxon>
        <taxon>Actinopterygii</taxon>
        <taxon>Neopterygii</taxon>
        <taxon>Teleostei</taxon>
        <taxon>Neoteleostei</taxon>
        <taxon>Acanthomorphata</taxon>
        <taxon>Eupercaria</taxon>
        <taxon>Perciformes</taxon>
        <taxon>Percoidei</taxon>
        <taxon>Percidae</taxon>
        <taxon>Luciopercinae</taxon>
        <taxon>Sander</taxon>
    </lineage>
</organism>
<dbReference type="GO" id="GO:0005737">
    <property type="term" value="C:cytoplasm"/>
    <property type="evidence" value="ECO:0007669"/>
    <property type="project" value="UniProtKB-SubCell"/>
</dbReference>
<evidence type="ECO:0000256" key="17">
    <source>
        <dbReference type="SAM" id="MobiDB-lite"/>
    </source>
</evidence>
<dbReference type="InterPro" id="IPR008580">
    <property type="entry name" value="PPPDE_dom"/>
</dbReference>
<comment type="subcellular location">
    <subcellularLocation>
        <location evidence="2">Cytoplasm</location>
    </subcellularLocation>
</comment>
<evidence type="ECO:0000256" key="5">
    <source>
        <dbReference type="ARBA" id="ARBA00012759"/>
    </source>
</evidence>
<accession>A0A8C9YH84</accession>
<evidence type="ECO:0000256" key="8">
    <source>
        <dbReference type="ARBA" id="ARBA00022786"/>
    </source>
</evidence>
<reference evidence="19" key="1">
    <citation type="submission" date="2025-08" db="UniProtKB">
        <authorList>
            <consortium name="Ensembl"/>
        </authorList>
    </citation>
    <scope>IDENTIFICATION</scope>
</reference>
<dbReference type="GO" id="GO:0016579">
    <property type="term" value="P:protein deubiquitination"/>
    <property type="evidence" value="ECO:0007669"/>
    <property type="project" value="TreeGrafter"/>
</dbReference>
<dbReference type="GO" id="GO:0004843">
    <property type="term" value="F:cysteine-type deubiquitinase activity"/>
    <property type="evidence" value="ECO:0007669"/>
    <property type="project" value="UniProtKB-EC"/>
</dbReference>
<gene>
    <name evidence="19" type="primary">desi2</name>
</gene>
<dbReference type="PANTHER" id="PTHR12378:SF6">
    <property type="entry name" value="DEUBIQUITINASE DESI2"/>
    <property type="match status" value="1"/>
</dbReference>
<evidence type="ECO:0000256" key="15">
    <source>
        <dbReference type="ARBA" id="ARBA00044565"/>
    </source>
</evidence>
<proteinExistence type="inferred from homology"/>
<dbReference type="InterPro" id="IPR042266">
    <property type="entry name" value="PPPDE_sf"/>
</dbReference>
<evidence type="ECO:0000256" key="7">
    <source>
        <dbReference type="ARBA" id="ARBA00022670"/>
    </source>
</evidence>
<evidence type="ECO:0000259" key="18">
    <source>
        <dbReference type="PROSITE" id="PS51858"/>
    </source>
</evidence>
<evidence type="ECO:0000256" key="16">
    <source>
        <dbReference type="ARBA" id="ARBA00047409"/>
    </source>
</evidence>
<keyword evidence="20" id="KW-1185">Reference proteome</keyword>
<evidence type="ECO:0000256" key="9">
    <source>
        <dbReference type="ARBA" id="ARBA00022801"/>
    </source>
</evidence>
<evidence type="ECO:0000256" key="14">
    <source>
        <dbReference type="ARBA" id="ARBA00044546"/>
    </source>
</evidence>
<keyword evidence="7" id="KW-0645">Protease</keyword>
<evidence type="ECO:0000256" key="6">
    <source>
        <dbReference type="ARBA" id="ARBA00022490"/>
    </source>
</evidence>
<dbReference type="Proteomes" id="UP000694568">
    <property type="component" value="Unplaced"/>
</dbReference>
<keyword evidence="6" id="KW-0963">Cytoplasm</keyword>
<dbReference type="Pfam" id="PF05903">
    <property type="entry name" value="Peptidase_C97"/>
    <property type="match status" value="1"/>
</dbReference>
<dbReference type="EC" id="3.4.19.12" evidence="5"/>
<keyword evidence="9" id="KW-0378">Hydrolase</keyword>
<evidence type="ECO:0000256" key="12">
    <source>
        <dbReference type="ARBA" id="ARBA00041968"/>
    </source>
</evidence>
<dbReference type="Gene3D" id="3.90.1720.30">
    <property type="entry name" value="PPPDE domains"/>
    <property type="match status" value="1"/>
</dbReference>
<name>A0A8C9YH84_SANLU</name>
<dbReference type="AlphaFoldDB" id="A0A8C9YH84"/>
<comment type="catalytic activity">
    <reaction evidence="16">
        <text>S-hexadecanoyl-L-cysteinyl-[protein] + H2O = L-cysteinyl-[protein] + hexadecanoate + H(+)</text>
        <dbReference type="Rhea" id="RHEA:19233"/>
        <dbReference type="Rhea" id="RHEA-COMP:10131"/>
        <dbReference type="Rhea" id="RHEA-COMP:11032"/>
        <dbReference type="ChEBI" id="CHEBI:7896"/>
        <dbReference type="ChEBI" id="CHEBI:15377"/>
        <dbReference type="ChEBI" id="CHEBI:15378"/>
        <dbReference type="ChEBI" id="CHEBI:29950"/>
        <dbReference type="ChEBI" id="CHEBI:74151"/>
        <dbReference type="EC" id="3.1.2.22"/>
    </reaction>
    <physiologicalReaction direction="left-to-right" evidence="16">
        <dbReference type="Rhea" id="RHEA:19234"/>
    </physiologicalReaction>
</comment>
<evidence type="ECO:0000256" key="10">
    <source>
        <dbReference type="ARBA" id="ARBA00039659"/>
    </source>
</evidence>
<evidence type="ECO:0000313" key="20">
    <source>
        <dbReference type="Proteomes" id="UP000694568"/>
    </source>
</evidence>
<dbReference type="SMART" id="SM01179">
    <property type="entry name" value="DUF862"/>
    <property type="match status" value="1"/>
</dbReference>
<protein>
    <recommendedName>
        <fullName evidence="10">Deubiquitinase DESI2</fullName>
        <ecNumber evidence="4">3.1.2.22</ecNumber>
        <ecNumber evidence="5">3.4.19.12</ecNumber>
    </recommendedName>
    <alternativeName>
        <fullName evidence="13">Desumoylating isopeptidase 2</fullName>
    </alternativeName>
    <alternativeName>
        <fullName evidence="12">PPPDE peptidase domain-containing protein 1</fullName>
    </alternativeName>
    <alternativeName>
        <fullName evidence="14">Palmitoyl protein thioesterase DESI2</fullName>
    </alternativeName>
    <alternativeName>
        <fullName evidence="11">Protein FAM152A</fullName>
    </alternativeName>
    <alternativeName>
        <fullName evidence="15">S-depalmitoylase DESI2</fullName>
    </alternativeName>
</protein>
<keyword evidence="8" id="KW-0833">Ubl conjugation pathway</keyword>
<dbReference type="PROSITE" id="PS51858">
    <property type="entry name" value="PPPDE"/>
    <property type="match status" value="1"/>
</dbReference>
<comment type="catalytic activity">
    <reaction evidence="1">
        <text>Thiol-dependent hydrolysis of ester, thioester, amide, peptide and isopeptide bonds formed by the C-terminal Gly of ubiquitin (a 76-residue protein attached to proteins as an intracellular targeting signal).</text>
        <dbReference type="EC" id="3.4.19.12"/>
    </reaction>
</comment>
<dbReference type="EC" id="3.1.2.22" evidence="4"/>
<dbReference type="PANTHER" id="PTHR12378">
    <property type="entry name" value="DESUMOYLATING ISOPEPTIDASE"/>
    <property type="match status" value="1"/>
</dbReference>
<dbReference type="GO" id="GO:0006508">
    <property type="term" value="P:proteolysis"/>
    <property type="evidence" value="ECO:0007669"/>
    <property type="project" value="UniProtKB-KW"/>
</dbReference>
<evidence type="ECO:0000256" key="3">
    <source>
        <dbReference type="ARBA" id="ARBA00008140"/>
    </source>
</evidence>
<evidence type="ECO:0000313" key="19">
    <source>
        <dbReference type="Ensembl" id="ENSSLUP00000023906.1"/>
    </source>
</evidence>
<feature type="compositionally biased region" description="Low complexity" evidence="17">
    <location>
        <begin position="170"/>
        <end position="194"/>
    </location>
</feature>
<dbReference type="Ensembl" id="ENSSLUT00000024680.1">
    <property type="protein sequence ID" value="ENSSLUP00000023906.1"/>
    <property type="gene ID" value="ENSSLUG00000010920.1"/>
</dbReference>
<sequence>SNNNKTILNYWINEFTSTLGIGVFHSGIEIYGREFAYGGHPYPFSGIFEITPGDATELGETFKFKEAIVLGSTDFTEEDVERIVEEMGKEYKGNAYHLMHKNCNHFSSALSEILCGREIPRWVNRLAYFSSCVPFLQSCLPKEWLTPAALQSSVSQELHGGGELEEAEDAAATASLASMSPCSPSSSSSPSSLPRHSRHQPRR</sequence>
<evidence type="ECO:0000256" key="2">
    <source>
        <dbReference type="ARBA" id="ARBA00004496"/>
    </source>
</evidence>
<evidence type="ECO:0000256" key="4">
    <source>
        <dbReference type="ARBA" id="ARBA00012423"/>
    </source>
</evidence>
<reference evidence="19" key="2">
    <citation type="submission" date="2025-09" db="UniProtKB">
        <authorList>
            <consortium name="Ensembl"/>
        </authorList>
    </citation>
    <scope>IDENTIFICATION</scope>
</reference>
<dbReference type="GO" id="GO:0008474">
    <property type="term" value="F:palmitoyl-(protein) hydrolase activity"/>
    <property type="evidence" value="ECO:0007669"/>
    <property type="project" value="UniProtKB-EC"/>
</dbReference>
<evidence type="ECO:0000256" key="1">
    <source>
        <dbReference type="ARBA" id="ARBA00000707"/>
    </source>
</evidence>